<dbReference type="PANTHER" id="PTHR33936">
    <property type="entry name" value="PROTEIN CBG17840"/>
    <property type="match status" value="1"/>
</dbReference>
<dbReference type="HOGENOM" id="CLU_1055695_0_0_1"/>
<keyword evidence="1" id="KW-0479">Metal-binding</keyword>
<dbReference type="Ensembl" id="ENSCINT00000031813.1">
    <property type="protein sequence ID" value="ENSCINP00000030611.1"/>
    <property type="gene ID" value="ENSCING00000018266.1"/>
</dbReference>
<dbReference type="AlphaFoldDB" id="H2XLS9"/>
<keyword evidence="1" id="KW-0862">Zinc</keyword>
<reference evidence="3" key="2">
    <citation type="submission" date="2025-08" db="UniProtKB">
        <authorList>
            <consortium name="Ensembl"/>
        </authorList>
    </citation>
    <scope>IDENTIFICATION</scope>
</reference>
<reference evidence="3" key="3">
    <citation type="submission" date="2025-09" db="UniProtKB">
        <authorList>
            <consortium name="Ensembl"/>
        </authorList>
    </citation>
    <scope>IDENTIFICATION</scope>
</reference>
<keyword evidence="4" id="KW-1185">Reference proteome</keyword>
<sequence>CDICNVGFSTTQSLWRHRRRKHWKEHKAGMFYTKQKNLVCLLCDDFKCSVQAELIDHYNSAHGKNLDVKCEAFEKEDKFIEWKADLEKRTSSLFIIKTARKGTHLQNEVKYYSCNRSGYFKRSGNNLRSLKKKGSCKVSGHCSAYITMKRNKHTGYVTVDYCGEHVGHDLDPKYLKLSPDIRNYVASALSSGVNIDKLLENLKEEFSMVGRDALISRRDILNIRSKFITESVARGSMIEAFLVTYYKLYTMSDVPKFRFAEFIR</sequence>
<feature type="domain" description="C2H2-type" evidence="2">
    <location>
        <begin position="1"/>
        <end position="27"/>
    </location>
</feature>
<evidence type="ECO:0000313" key="3">
    <source>
        <dbReference type="Ensembl" id="ENSCINP00000030611.1"/>
    </source>
</evidence>
<evidence type="ECO:0000313" key="4">
    <source>
        <dbReference type="Proteomes" id="UP000008144"/>
    </source>
</evidence>
<dbReference type="GO" id="GO:0008270">
    <property type="term" value="F:zinc ion binding"/>
    <property type="evidence" value="ECO:0007669"/>
    <property type="project" value="UniProtKB-KW"/>
</dbReference>
<dbReference type="OMA" id="TVECENH"/>
<proteinExistence type="predicted"/>
<dbReference type="PROSITE" id="PS50157">
    <property type="entry name" value="ZINC_FINGER_C2H2_2"/>
    <property type="match status" value="1"/>
</dbReference>
<dbReference type="Gene3D" id="3.30.160.60">
    <property type="entry name" value="Classic Zinc Finger"/>
    <property type="match status" value="1"/>
</dbReference>
<evidence type="ECO:0000259" key="2">
    <source>
        <dbReference type="PROSITE" id="PS50157"/>
    </source>
</evidence>
<keyword evidence="1" id="KW-0863">Zinc-finger</keyword>
<dbReference type="PANTHER" id="PTHR33936:SF24">
    <property type="entry name" value="C2H2-TYPE DOMAIN-CONTAINING PROTEIN"/>
    <property type="match status" value="1"/>
</dbReference>
<reference evidence="4" key="1">
    <citation type="journal article" date="2002" name="Science">
        <title>The draft genome of Ciona intestinalis: insights into chordate and vertebrate origins.</title>
        <authorList>
            <person name="Dehal P."/>
            <person name="Satou Y."/>
            <person name="Campbell R.K."/>
            <person name="Chapman J."/>
            <person name="Degnan B."/>
            <person name="De Tomaso A."/>
            <person name="Davidson B."/>
            <person name="Di Gregorio A."/>
            <person name="Gelpke M."/>
            <person name="Goodstein D.M."/>
            <person name="Harafuji N."/>
            <person name="Hastings K.E."/>
            <person name="Ho I."/>
            <person name="Hotta K."/>
            <person name="Huang W."/>
            <person name="Kawashima T."/>
            <person name="Lemaire P."/>
            <person name="Martinez D."/>
            <person name="Meinertzhagen I.A."/>
            <person name="Necula S."/>
            <person name="Nonaka M."/>
            <person name="Putnam N."/>
            <person name="Rash S."/>
            <person name="Saiga H."/>
            <person name="Satake M."/>
            <person name="Terry A."/>
            <person name="Yamada L."/>
            <person name="Wang H.G."/>
            <person name="Awazu S."/>
            <person name="Azumi K."/>
            <person name="Boore J."/>
            <person name="Branno M."/>
            <person name="Chin-Bow S."/>
            <person name="DeSantis R."/>
            <person name="Doyle S."/>
            <person name="Francino P."/>
            <person name="Keys D.N."/>
            <person name="Haga S."/>
            <person name="Hayashi H."/>
            <person name="Hino K."/>
            <person name="Imai K.S."/>
            <person name="Inaba K."/>
            <person name="Kano S."/>
            <person name="Kobayashi K."/>
            <person name="Kobayashi M."/>
            <person name="Lee B.I."/>
            <person name="Makabe K.W."/>
            <person name="Manohar C."/>
            <person name="Matassi G."/>
            <person name="Medina M."/>
            <person name="Mochizuki Y."/>
            <person name="Mount S."/>
            <person name="Morishita T."/>
            <person name="Miura S."/>
            <person name="Nakayama A."/>
            <person name="Nishizaka S."/>
            <person name="Nomoto H."/>
            <person name="Ohta F."/>
            <person name="Oishi K."/>
            <person name="Rigoutsos I."/>
            <person name="Sano M."/>
            <person name="Sasaki A."/>
            <person name="Sasakura Y."/>
            <person name="Shoguchi E."/>
            <person name="Shin-i T."/>
            <person name="Spagnuolo A."/>
            <person name="Stainier D."/>
            <person name="Suzuki M.M."/>
            <person name="Tassy O."/>
            <person name="Takatori N."/>
            <person name="Tokuoka M."/>
            <person name="Yagi K."/>
            <person name="Yoshizaki F."/>
            <person name="Wada S."/>
            <person name="Zhang C."/>
            <person name="Hyatt P.D."/>
            <person name="Larimer F."/>
            <person name="Detter C."/>
            <person name="Doggett N."/>
            <person name="Glavina T."/>
            <person name="Hawkins T."/>
            <person name="Richardson P."/>
            <person name="Lucas S."/>
            <person name="Kohara Y."/>
            <person name="Levine M."/>
            <person name="Satoh N."/>
            <person name="Rokhsar D.S."/>
        </authorList>
    </citation>
    <scope>NUCLEOTIDE SEQUENCE [LARGE SCALE GENOMIC DNA]</scope>
</reference>
<dbReference type="PROSITE" id="PS00028">
    <property type="entry name" value="ZINC_FINGER_C2H2_1"/>
    <property type="match status" value="1"/>
</dbReference>
<evidence type="ECO:0000256" key="1">
    <source>
        <dbReference type="PROSITE-ProRule" id="PRU00042"/>
    </source>
</evidence>
<dbReference type="Proteomes" id="UP000008144">
    <property type="component" value="Unassembled WGS sequence"/>
</dbReference>
<organism evidence="3 4">
    <name type="scientific">Ciona intestinalis</name>
    <name type="common">Transparent sea squirt</name>
    <name type="synonym">Ascidia intestinalis</name>
    <dbReference type="NCBI Taxonomy" id="7719"/>
    <lineage>
        <taxon>Eukaryota</taxon>
        <taxon>Metazoa</taxon>
        <taxon>Chordata</taxon>
        <taxon>Tunicata</taxon>
        <taxon>Ascidiacea</taxon>
        <taxon>Phlebobranchia</taxon>
        <taxon>Cionidae</taxon>
        <taxon>Ciona</taxon>
    </lineage>
</organism>
<dbReference type="InterPro" id="IPR013087">
    <property type="entry name" value="Znf_C2H2_type"/>
</dbReference>
<name>H2XLS9_CIOIN</name>
<dbReference type="InterPro" id="IPR052797">
    <property type="entry name" value="RegFact_GeneExpr_CellDeath"/>
</dbReference>
<accession>H2XLS9</accession>
<dbReference type="InParanoid" id="H2XLS9"/>
<protein>
    <recommendedName>
        <fullName evidence="2">C2H2-type domain-containing protein</fullName>
    </recommendedName>
</protein>